<evidence type="ECO:0000313" key="7">
    <source>
        <dbReference type="Proteomes" id="UP000287224"/>
    </source>
</evidence>
<protein>
    <submittedName>
        <fullName evidence="6">Luciferase-like protein</fullName>
    </submittedName>
</protein>
<keyword evidence="1" id="KW-0285">Flavoprotein</keyword>
<reference evidence="7" key="1">
    <citation type="submission" date="2018-12" db="EMBL/GenBank/DDBJ databases">
        <title>Tengunoibacter tsumagoiensis gen. nov., sp. nov., Dictyobacter kobayashii sp. nov., D. alpinus sp. nov., and D. joshuensis sp. nov. and description of Dictyobacteraceae fam. nov. within the order Ktedonobacterales isolated from Tengu-no-mugimeshi.</title>
        <authorList>
            <person name="Wang C.M."/>
            <person name="Zheng Y."/>
            <person name="Sakai Y."/>
            <person name="Toyoda A."/>
            <person name="Minakuchi Y."/>
            <person name="Abe K."/>
            <person name="Yokota A."/>
            <person name="Yabe S."/>
        </authorList>
    </citation>
    <scope>NUCLEOTIDE SEQUENCE [LARGE SCALE GENOMIC DNA]</scope>
    <source>
        <strain evidence="7">S-27</strain>
    </source>
</reference>
<dbReference type="InterPro" id="IPR011251">
    <property type="entry name" value="Luciferase-like_dom"/>
</dbReference>
<keyword evidence="7" id="KW-1185">Reference proteome</keyword>
<dbReference type="PANTHER" id="PTHR42847:SF4">
    <property type="entry name" value="ALKANESULFONATE MONOOXYGENASE-RELATED"/>
    <property type="match status" value="1"/>
</dbReference>
<proteinExistence type="predicted"/>
<dbReference type="InterPro" id="IPR050172">
    <property type="entry name" value="SsuD_RutA_monooxygenase"/>
</dbReference>
<dbReference type="InterPro" id="IPR036661">
    <property type="entry name" value="Luciferase-like_sf"/>
</dbReference>
<evidence type="ECO:0000256" key="3">
    <source>
        <dbReference type="ARBA" id="ARBA00023002"/>
    </source>
</evidence>
<dbReference type="Pfam" id="PF00296">
    <property type="entry name" value="Bac_luciferase"/>
    <property type="match status" value="1"/>
</dbReference>
<keyword evidence="2" id="KW-0288">FMN</keyword>
<evidence type="ECO:0000259" key="5">
    <source>
        <dbReference type="Pfam" id="PF00296"/>
    </source>
</evidence>
<dbReference type="PANTHER" id="PTHR42847">
    <property type="entry name" value="ALKANESULFONATE MONOOXYGENASE"/>
    <property type="match status" value="1"/>
</dbReference>
<dbReference type="Gene3D" id="3.20.20.30">
    <property type="entry name" value="Luciferase-like domain"/>
    <property type="match status" value="1"/>
</dbReference>
<evidence type="ECO:0000256" key="4">
    <source>
        <dbReference type="ARBA" id="ARBA00023033"/>
    </source>
</evidence>
<dbReference type="OrthoDB" id="151009at2"/>
<organism evidence="6 7">
    <name type="scientific">Dictyobacter aurantiacus</name>
    <dbReference type="NCBI Taxonomy" id="1936993"/>
    <lineage>
        <taxon>Bacteria</taxon>
        <taxon>Bacillati</taxon>
        <taxon>Chloroflexota</taxon>
        <taxon>Ktedonobacteria</taxon>
        <taxon>Ktedonobacterales</taxon>
        <taxon>Dictyobacteraceae</taxon>
        <taxon>Dictyobacter</taxon>
    </lineage>
</organism>
<evidence type="ECO:0000313" key="6">
    <source>
        <dbReference type="EMBL" id="GCE09771.1"/>
    </source>
</evidence>
<dbReference type="SUPFAM" id="SSF51679">
    <property type="entry name" value="Bacterial luciferase-like"/>
    <property type="match status" value="1"/>
</dbReference>
<dbReference type="RefSeq" id="WP_126602496.1">
    <property type="nucleotide sequence ID" value="NZ_BIFQ01000002.1"/>
</dbReference>
<gene>
    <name evidence="6" type="ORF">KDAU_71000</name>
</gene>
<accession>A0A401ZSD3</accession>
<keyword evidence="3" id="KW-0560">Oxidoreductase</keyword>
<dbReference type="GO" id="GO:0008726">
    <property type="term" value="F:alkanesulfonate monooxygenase activity"/>
    <property type="evidence" value="ECO:0007669"/>
    <property type="project" value="TreeGrafter"/>
</dbReference>
<comment type="caution">
    <text evidence="6">The sequence shown here is derived from an EMBL/GenBank/DDBJ whole genome shotgun (WGS) entry which is preliminary data.</text>
</comment>
<evidence type="ECO:0000256" key="1">
    <source>
        <dbReference type="ARBA" id="ARBA00022630"/>
    </source>
</evidence>
<dbReference type="GO" id="GO:0046306">
    <property type="term" value="P:alkanesulfonate catabolic process"/>
    <property type="evidence" value="ECO:0007669"/>
    <property type="project" value="TreeGrafter"/>
</dbReference>
<dbReference type="AlphaFoldDB" id="A0A401ZSD3"/>
<name>A0A401ZSD3_9CHLR</name>
<feature type="domain" description="Luciferase-like" evidence="5">
    <location>
        <begin position="11"/>
        <end position="248"/>
    </location>
</feature>
<evidence type="ECO:0000256" key="2">
    <source>
        <dbReference type="ARBA" id="ARBA00022643"/>
    </source>
</evidence>
<dbReference type="EMBL" id="BIFQ01000002">
    <property type="protein sequence ID" value="GCE09771.1"/>
    <property type="molecule type" value="Genomic_DNA"/>
</dbReference>
<sequence>MRYGFIIPGGDVQTIPEMAAEAEAAGWDGVFIADCISIDTPDYPPGPCYDPWILLTLMAARTQRVILGPMIAAISRRRPWKLARETMTLDHLSQGRMVLPVGLGAASDDAGFYKVGEEMSQKGRAALMDECLDILNGAWSGELFSHEGDHYHVQSMQLLPPSVQRPRIPVWPIGVWPREKSMRRVLRWDGIVPQKKDGDMTPEDIRAIKTYVEDNRKLTTPFDITWEGETPGDDPERAAAIVRPWIDAGITWWMEARWNNTAPDEVRERIRQGPPHID</sequence>
<dbReference type="Proteomes" id="UP000287224">
    <property type="component" value="Unassembled WGS sequence"/>
</dbReference>
<keyword evidence="4" id="KW-0503">Monooxygenase</keyword>